<protein>
    <submittedName>
        <fullName evidence="1">DUF3861 family protein</fullName>
    </submittedName>
    <submittedName>
        <fullName evidence="2">Domain of Uncharacterized Function with PDB structure</fullName>
    </submittedName>
</protein>
<evidence type="ECO:0000313" key="4">
    <source>
        <dbReference type="Proteomes" id="UP000267844"/>
    </source>
</evidence>
<organism evidence="2 3">
    <name type="scientific">Empedobacter falsenii</name>
    <dbReference type="NCBI Taxonomy" id="343874"/>
    <lineage>
        <taxon>Bacteria</taxon>
        <taxon>Pseudomonadati</taxon>
        <taxon>Bacteroidota</taxon>
        <taxon>Flavobacteriia</taxon>
        <taxon>Flavobacteriales</taxon>
        <taxon>Weeksellaceae</taxon>
        <taxon>Empedobacter</taxon>
    </lineage>
</organism>
<reference evidence="1 4" key="2">
    <citation type="submission" date="2018-10" db="EMBL/GenBank/DDBJ databases">
        <title>Transmission dynamics of multidrug resistant bacteria on intensive care unit surfaces.</title>
        <authorList>
            <person name="D'Souza A.W."/>
            <person name="Potter R.F."/>
            <person name="Wallace M."/>
            <person name="Shupe A."/>
            <person name="Patel S."/>
            <person name="Sun S."/>
            <person name="Gul D."/>
            <person name="Kwon J.H."/>
            <person name="Andleeb S."/>
            <person name="Burnham C.-A.D."/>
            <person name="Dantas G."/>
        </authorList>
    </citation>
    <scope>NUCLEOTIDE SEQUENCE [LARGE SCALE GENOMIC DNA]</scope>
    <source>
        <strain evidence="1 4">WF_348</strain>
    </source>
</reference>
<evidence type="ECO:0000313" key="3">
    <source>
        <dbReference type="Proteomes" id="UP000254737"/>
    </source>
</evidence>
<dbReference type="EMBL" id="UFXS01000001">
    <property type="protein sequence ID" value="STD55994.1"/>
    <property type="molecule type" value="Genomic_DNA"/>
</dbReference>
<reference evidence="2 3" key="1">
    <citation type="submission" date="2018-06" db="EMBL/GenBank/DDBJ databases">
        <authorList>
            <consortium name="Pathogen Informatics"/>
            <person name="Doyle S."/>
        </authorList>
    </citation>
    <scope>NUCLEOTIDE SEQUENCE [LARGE SCALE GENOMIC DNA]</scope>
    <source>
        <strain evidence="2 3">NCTC13456</strain>
    </source>
</reference>
<proteinExistence type="predicted"/>
<dbReference type="Gene3D" id="3.10.20.850">
    <property type="entry name" value="Protein of unknown function DUF3861"/>
    <property type="match status" value="1"/>
</dbReference>
<name>A0A376G6N2_9FLAO</name>
<dbReference type="InterPro" id="IPR024476">
    <property type="entry name" value="DUF3861"/>
</dbReference>
<dbReference type="Pfam" id="PF12977">
    <property type="entry name" value="DUF3861"/>
    <property type="match status" value="1"/>
</dbReference>
<dbReference type="STRING" id="343874.GCA_000805695_00990"/>
<dbReference type="Proteomes" id="UP000254737">
    <property type="component" value="Unassembled WGS sequence"/>
</dbReference>
<dbReference type="AlphaFoldDB" id="A0A376G6N2"/>
<evidence type="ECO:0000313" key="2">
    <source>
        <dbReference type="EMBL" id="STD55994.1"/>
    </source>
</evidence>
<dbReference type="InterPro" id="IPR038194">
    <property type="entry name" value="DUF3861_sf"/>
</dbReference>
<dbReference type="Proteomes" id="UP000267844">
    <property type="component" value="Unassembled WGS sequence"/>
</dbReference>
<accession>A0A376G6N2</accession>
<sequence>MTKKGNHYKLTLEQTELLDKDAPLQAPIVLDFMNHDEIFKIIEMIKSKNPFENENQSVEFAIGLKLFLEVVMKNKNNPIFEDLLPAIKAFMPKLKENLK</sequence>
<gene>
    <name evidence="1" type="ORF">EGI89_04810</name>
    <name evidence="2" type="ORF">NCTC13456_01974</name>
</gene>
<dbReference type="EMBL" id="RHPO01000006">
    <property type="protein sequence ID" value="RRT92888.1"/>
    <property type="molecule type" value="Genomic_DNA"/>
</dbReference>
<evidence type="ECO:0000313" key="1">
    <source>
        <dbReference type="EMBL" id="RRT92888.1"/>
    </source>
</evidence>
<dbReference type="RefSeq" id="WP_115000261.1">
    <property type="nucleotide sequence ID" value="NZ_RHPN01000006.1"/>
</dbReference>